<dbReference type="AlphaFoldDB" id="A0A5N6K1U4"/>
<organism evidence="1 2">
    <name type="scientific">Monilinia laxa</name>
    <name type="common">Brown rot fungus</name>
    <name type="synonym">Sclerotinia laxa</name>
    <dbReference type="NCBI Taxonomy" id="61186"/>
    <lineage>
        <taxon>Eukaryota</taxon>
        <taxon>Fungi</taxon>
        <taxon>Dikarya</taxon>
        <taxon>Ascomycota</taxon>
        <taxon>Pezizomycotina</taxon>
        <taxon>Leotiomycetes</taxon>
        <taxon>Helotiales</taxon>
        <taxon>Sclerotiniaceae</taxon>
        <taxon>Monilinia</taxon>
    </lineage>
</organism>
<comment type="caution">
    <text evidence="1">The sequence shown here is derived from an EMBL/GenBank/DDBJ whole genome shotgun (WGS) entry which is preliminary data.</text>
</comment>
<evidence type="ECO:0000313" key="2">
    <source>
        <dbReference type="Proteomes" id="UP000326757"/>
    </source>
</evidence>
<gene>
    <name evidence="1" type="ORF">EYC80_008818</name>
</gene>
<proteinExistence type="predicted"/>
<dbReference type="Proteomes" id="UP000326757">
    <property type="component" value="Unassembled WGS sequence"/>
</dbReference>
<dbReference type="OrthoDB" id="3558135at2759"/>
<sequence length="230" mass="24953">MIKLGNVSCGVSIVENFANEIKTEIVAQKLDPLLAIICNAFTWSISSGLQFTVDGYLLVKPGPDREGEETGRGFQRYGISKVVAIMGMYQLNARLQKSPSPHLRKITALALDPGGLPDSRCMSSGSDVPAMWTFLMKGILNPLFLGLLRPVFKHTVPKLSLRSTSEAAVDLVEMAVGEGFRGERGHFVMGERDESSPETRDEGKQRAVWGKSLEWAGIGKGDTGLGEGIE</sequence>
<evidence type="ECO:0000313" key="1">
    <source>
        <dbReference type="EMBL" id="KAB8296004.1"/>
    </source>
</evidence>
<evidence type="ECO:0008006" key="3">
    <source>
        <dbReference type="Google" id="ProtNLM"/>
    </source>
</evidence>
<keyword evidence="2" id="KW-1185">Reference proteome</keyword>
<protein>
    <recommendedName>
        <fullName evidence="3">Ketoreductase (KR) domain-containing protein</fullName>
    </recommendedName>
</protein>
<dbReference type="Gene3D" id="3.40.50.720">
    <property type="entry name" value="NAD(P)-binding Rossmann-like Domain"/>
    <property type="match status" value="1"/>
</dbReference>
<accession>A0A5N6K1U4</accession>
<name>A0A5N6K1U4_MONLA</name>
<dbReference type="EMBL" id="VIGI01000009">
    <property type="protein sequence ID" value="KAB8296004.1"/>
    <property type="molecule type" value="Genomic_DNA"/>
</dbReference>
<reference evidence="1 2" key="1">
    <citation type="submission" date="2019-06" db="EMBL/GenBank/DDBJ databases">
        <title>Genome Sequence of the Brown Rot Fungal Pathogen Monilinia laxa.</title>
        <authorList>
            <person name="De Miccolis Angelini R.M."/>
            <person name="Landi L."/>
            <person name="Abate D."/>
            <person name="Pollastro S."/>
            <person name="Romanazzi G."/>
            <person name="Faretra F."/>
        </authorList>
    </citation>
    <scope>NUCLEOTIDE SEQUENCE [LARGE SCALE GENOMIC DNA]</scope>
    <source>
        <strain evidence="1 2">Mlax316</strain>
    </source>
</reference>